<feature type="transmembrane region" description="Helical" evidence="4">
    <location>
        <begin position="94"/>
        <end position="113"/>
    </location>
</feature>
<feature type="transmembrane region" description="Helical" evidence="4">
    <location>
        <begin position="215"/>
        <end position="233"/>
    </location>
</feature>
<keyword evidence="4" id="KW-0812">Transmembrane</keyword>
<keyword evidence="4" id="KW-0472">Membrane</keyword>
<gene>
    <name evidence="6" type="ORF">CWB74_01355</name>
</gene>
<feature type="domain" description="HTH araC/xylS-type" evidence="5">
    <location>
        <begin position="280"/>
        <end position="386"/>
    </location>
</feature>
<evidence type="ECO:0000259" key="5">
    <source>
        <dbReference type="PROSITE" id="PS01124"/>
    </source>
</evidence>
<dbReference type="EMBL" id="PNEL01000005">
    <property type="protein sequence ID" value="TMN82355.1"/>
    <property type="molecule type" value="Genomic_DNA"/>
</dbReference>
<dbReference type="SUPFAM" id="SSF46689">
    <property type="entry name" value="Homeodomain-like"/>
    <property type="match status" value="1"/>
</dbReference>
<comment type="caution">
    <text evidence="6">The sequence shown here is derived from an EMBL/GenBank/DDBJ whole genome shotgun (WGS) entry which is preliminary data.</text>
</comment>
<organism evidence="6 7">
    <name type="scientific">Pseudoalteromonas piscicida</name>
    <dbReference type="NCBI Taxonomy" id="43662"/>
    <lineage>
        <taxon>Bacteria</taxon>
        <taxon>Pseudomonadati</taxon>
        <taxon>Pseudomonadota</taxon>
        <taxon>Gammaproteobacteria</taxon>
        <taxon>Alteromonadales</taxon>
        <taxon>Pseudoalteromonadaceae</taxon>
        <taxon>Pseudoalteromonas</taxon>
    </lineage>
</organism>
<sequence length="389" mass="43495">MYWMAIVALIGACQSVLLAGMFVFHKQIGVARLWLAGLCFALSLVLLDSFSYQISLQQQYPHLLGLVFPLGLVFGPLLYGYVTQLLKAKVKRGLYWHFVPALVAVILLLPFYLQSAGDKALILQGDTAQLTPWYLQPGIVFIMLANFIQGPLYCYLCWDKIIKVKRTLRDLHSPQFHAAFIWIMVLLAALLCFWLLDLLYLLFDTFNLAPLPVNAISDSMIGGLIVLISVLSFQKQTLFSPALSNSAAQSTLAVVQDERGESHHMPAKYQRSALNKEIADALCQELKTHMEVDRAYLNPELSLSLLAQHTGHSTHNISQAINQSLALNFFDFVNQYRVQESKVMLLRDPSLAVLDIGLGAGFNSKSSFYAAFKKHTGATPSQFRKQHAD</sequence>
<name>A0AAQ2EX43_PSEO7</name>
<feature type="transmembrane region" description="Helical" evidence="4">
    <location>
        <begin position="6"/>
        <end position="24"/>
    </location>
</feature>
<evidence type="ECO:0000256" key="4">
    <source>
        <dbReference type="SAM" id="Phobius"/>
    </source>
</evidence>
<evidence type="ECO:0000256" key="1">
    <source>
        <dbReference type="ARBA" id="ARBA00023015"/>
    </source>
</evidence>
<protein>
    <submittedName>
        <fullName evidence="6">AraC family transcriptional regulator</fullName>
    </submittedName>
</protein>
<dbReference type="AlphaFoldDB" id="A0AAQ2EX43"/>
<keyword evidence="3" id="KW-0804">Transcription</keyword>
<dbReference type="SMART" id="SM00342">
    <property type="entry name" value="HTH_ARAC"/>
    <property type="match status" value="1"/>
</dbReference>
<dbReference type="InterPro" id="IPR020449">
    <property type="entry name" value="Tscrpt_reg_AraC-type_HTH"/>
</dbReference>
<dbReference type="PANTHER" id="PTHR43280:SF29">
    <property type="entry name" value="ARAC-FAMILY TRANSCRIPTIONAL REGULATOR"/>
    <property type="match status" value="1"/>
</dbReference>
<dbReference type="Proteomes" id="UP000305423">
    <property type="component" value="Unassembled WGS sequence"/>
</dbReference>
<feature type="transmembrane region" description="Helical" evidence="4">
    <location>
        <begin position="60"/>
        <end position="82"/>
    </location>
</feature>
<dbReference type="Gene3D" id="1.10.10.60">
    <property type="entry name" value="Homeodomain-like"/>
    <property type="match status" value="1"/>
</dbReference>
<keyword evidence="4" id="KW-1133">Transmembrane helix</keyword>
<dbReference type="InterPro" id="IPR009057">
    <property type="entry name" value="Homeodomain-like_sf"/>
</dbReference>
<keyword evidence="2" id="KW-0238">DNA-binding</keyword>
<evidence type="ECO:0000313" key="7">
    <source>
        <dbReference type="Proteomes" id="UP000305423"/>
    </source>
</evidence>
<reference evidence="7" key="2">
    <citation type="submission" date="2019-06" db="EMBL/GenBank/DDBJ databases">
        <title>Co-occurence of chitin degradation, pigmentation and bioactivity in marine Pseudoalteromonas.</title>
        <authorList>
            <person name="Sonnenschein E.C."/>
            <person name="Bech P.K."/>
        </authorList>
    </citation>
    <scope>NUCLEOTIDE SEQUENCE [LARGE SCALE GENOMIC DNA]</scope>
    <source>
        <strain evidence="7">S1607</strain>
    </source>
</reference>
<dbReference type="PANTHER" id="PTHR43280">
    <property type="entry name" value="ARAC-FAMILY TRANSCRIPTIONAL REGULATOR"/>
    <property type="match status" value="1"/>
</dbReference>
<feature type="transmembrane region" description="Helical" evidence="4">
    <location>
        <begin position="33"/>
        <end position="54"/>
    </location>
</feature>
<evidence type="ECO:0000256" key="3">
    <source>
        <dbReference type="ARBA" id="ARBA00023163"/>
    </source>
</evidence>
<dbReference type="GO" id="GO:0043565">
    <property type="term" value="F:sequence-specific DNA binding"/>
    <property type="evidence" value="ECO:0007669"/>
    <property type="project" value="InterPro"/>
</dbReference>
<reference evidence="6 7" key="1">
    <citation type="submission" date="2017-12" db="EMBL/GenBank/DDBJ databases">
        <authorList>
            <person name="Paulsen S."/>
            <person name="Gram L.K."/>
        </authorList>
    </citation>
    <scope>NUCLEOTIDE SEQUENCE [LARGE SCALE GENOMIC DNA]</scope>
    <source>
        <strain evidence="6 7">S1607</strain>
    </source>
</reference>
<dbReference type="GO" id="GO:0003700">
    <property type="term" value="F:DNA-binding transcription factor activity"/>
    <property type="evidence" value="ECO:0007669"/>
    <property type="project" value="InterPro"/>
</dbReference>
<dbReference type="Pfam" id="PF12833">
    <property type="entry name" value="HTH_18"/>
    <property type="match status" value="1"/>
</dbReference>
<evidence type="ECO:0000313" key="6">
    <source>
        <dbReference type="EMBL" id="TMN82355.1"/>
    </source>
</evidence>
<proteinExistence type="predicted"/>
<accession>A0AAQ2EX43</accession>
<evidence type="ECO:0000256" key="2">
    <source>
        <dbReference type="ARBA" id="ARBA00023125"/>
    </source>
</evidence>
<dbReference type="InterPro" id="IPR018060">
    <property type="entry name" value="HTH_AraC"/>
</dbReference>
<dbReference type="InterPro" id="IPR018062">
    <property type="entry name" value="HTH_AraC-typ_CS"/>
</dbReference>
<dbReference type="RefSeq" id="WP_052709772.1">
    <property type="nucleotide sequence ID" value="NZ_JXXW01000004.1"/>
</dbReference>
<dbReference type="PROSITE" id="PS00041">
    <property type="entry name" value="HTH_ARAC_FAMILY_1"/>
    <property type="match status" value="1"/>
</dbReference>
<feature type="transmembrane region" description="Helical" evidence="4">
    <location>
        <begin position="179"/>
        <end position="203"/>
    </location>
</feature>
<feature type="transmembrane region" description="Helical" evidence="4">
    <location>
        <begin position="133"/>
        <end position="158"/>
    </location>
</feature>
<dbReference type="PROSITE" id="PS01124">
    <property type="entry name" value="HTH_ARAC_FAMILY_2"/>
    <property type="match status" value="1"/>
</dbReference>
<keyword evidence="1" id="KW-0805">Transcription regulation</keyword>
<dbReference type="PRINTS" id="PR00032">
    <property type="entry name" value="HTHARAC"/>
</dbReference>